<evidence type="ECO:0000256" key="2">
    <source>
        <dbReference type="ARBA" id="ARBA00002357"/>
    </source>
</evidence>
<evidence type="ECO:0000256" key="11">
    <source>
        <dbReference type="ARBA" id="ARBA00049370"/>
    </source>
</evidence>
<name>A0ABY1Q7E5_9BURK</name>
<dbReference type="Proteomes" id="UP001158049">
    <property type="component" value="Unassembled WGS sequence"/>
</dbReference>
<evidence type="ECO:0000313" key="16">
    <source>
        <dbReference type="Proteomes" id="UP001158049"/>
    </source>
</evidence>
<comment type="similarity">
    <text evidence="3">In the C-terminal section; belongs to the APS kinase family.</text>
</comment>
<evidence type="ECO:0000313" key="15">
    <source>
        <dbReference type="EMBL" id="SMP61999.1"/>
    </source>
</evidence>
<dbReference type="PROSITE" id="PS51722">
    <property type="entry name" value="G_TR_2"/>
    <property type="match status" value="1"/>
</dbReference>
<keyword evidence="10" id="KW-0511">Multifunctional enzyme</keyword>
<dbReference type="CDD" id="cd03695">
    <property type="entry name" value="CysN_NodQ_II"/>
    <property type="match status" value="1"/>
</dbReference>
<dbReference type="NCBIfam" id="NF003013">
    <property type="entry name" value="PRK03846.1"/>
    <property type="match status" value="1"/>
</dbReference>
<dbReference type="SUPFAM" id="SSF50465">
    <property type="entry name" value="EF-Tu/eEF-1alpha/eIF2-gamma C-terminal domain"/>
    <property type="match status" value="1"/>
</dbReference>
<gene>
    <name evidence="12" type="primary">cysN</name>
    <name evidence="13" type="synonym">cysC</name>
    <name evidence="15" type="ORF">SAMN06295970_1081</name>
</gene>
<dbReference type="Gene3D" id="3.40.50.300">
    <property type="entry name" value="P-loop containing nucleotide triphosphate hydrolases"/>
    <property type="match status" value="2"/>
</dbReference>
<dbReference type="HAMAP" id="MF_00065">
    <property type="entry name" value="Adenylyl_sulf_kinase"/>
    <property type="match status" value="1"/>
</dbReference>
<dbReference type="InterPro" id="IPR009001">
    <property type="entry name" value="Transl_elong_EF1A/Init_IF2_C"/>
</dbReference>
<evidence type="ECO:0000256" key="5">
    <source>
        <dbReference type="ARBA" id="ARBA00022679"/>
    </source>
</evidence>
<dbReference type="Pfam" id="PF01583">
    <property type="entry name" value="APS_kinase"/>
    <property type="match status" value="1"/>
</dbReference>
<dbReference type="InterPro" id="IPR059117">
    <property type="entry name" value="APS_kinase_dom"/>
</dbReference>
<dbReference type="GO" id="GO:0016779">
    <property type="term" value="F:nucleotidyltransferase activity"/>
    <property type="evidence" value="ECO:0007669"/>
    <property type="project" value="UniProtKB-KW"/>
</dbReference>
<keyword evidence="13 15" id="KW-0418">Kinase</keyword>
<dbReference type="InterPro" id="IPR031157">
    <property type="entry name" value="G_TR_CS"/>
</dbReference>
<dbReference type="InterPro" id="IPR044138">
    <property type="entry name" value="CysN_II"/>
</dbReference>
<comment type="similarity">
    <text evidence="13">Belongs to the APS kinase family.</text>
</comment>
<proteinExistence type="inferred from homology"/>
<comment type="pathway">
    <text evidence="12">Sulfur metabolism; hydrogen sulfide biosynthesis; sulfite from sulfate: step 1/3.</text>
</comment>
<comment type="function">
    <text evidence="13">Catalyzes the synthesis of activated sulfate.</text>
</comment>
<evidence type="ECO:0000256" key="3">
    <source>
        <dbReference type="ARBA" id="ARBA00005438"/>
    </source>
</evidence>
<accession>A0ABY1Q7E5</accession>
<dbReference type="SUPFAM" id="SSF52540">
    <property type="entry name" value="P-loop containing nucleoside triphosphate hydrolases"/>
    <property type="match status" value="2"/>
</dbReference>
<dbReference type="PANTHER" id="PTHR23115">
    <property type="entry name" value="TRANSLATION FACTOR"/>
    <property type="match status" value="1"/>
</dbReference>
<evidence type="ECO:0000256" key="7">
    <source>
        <dbReference type="ARBA" id="ARBA00022741"/>
    </source>
</evidence>
<organism evidence="15 16">
    <name type="scientific">Noviherbaspirillum suwonense</name>
    <dbReference type="NCBI Taxonomy" id="1224511"/>
    <lineage>
        <taxon>Bacteria</taxon>
        <taxon>Pseudomonadati</taxon>
        <taxon>Pseudomonadota</taxon>
        <taxon>Betaproteobacteria</taxon>
        <taxon>Burkholderiales</taxon>
        <taxon>Oxalobacteraceae</taxon>
        <taxon>Noviherbaspirillum</taxon>
    </lineage>
</organism>
<dbReference type="PRINTS" id="PR00315">
    <property type="entry name" value="ELONGATNFCT"/>
</dbReference>
<keyword evidence="8 12" id="KW-0067">ATP-binding</keyword>
<dbReference type="NCBIfam" id="NF004035">
    <property type="entry name" value="PRK05506.1"/>
    <property type="match status" value="1"/>
</dbReference>
<comment type="pathway">
    <text evidence="13">Sulfur metabolism; hydrogen sulfide biosynthesis; sulfite from sulfate: step 2/3.</text>
</comment>
<comment type="catalytic activity">
    <reaction evidence="1 13">
        <text>adenosine 5'-phosphosulfate + ATP = 3'-phosphoadenylyl sulfate + ADP + H(+)</text>
        <dbReference type="Rhea" id="RHEA:24152"/>
        <dbReference type="ChEBI" id="CHEBI:15378"/>
        <dbReference type="ChEBI" id="CHEBI:30616"/>
        <dbReference type="ChEBI" id="CHEBI:58243"/>
        <dbReference type="ChEBI" id="CHEBI:58339"/>
        <dbReference type="ChEBI" id="CHEBI:456216"/>
        <dbReference type="EC" id="2.7.1.25"/>
    </reaction>
</comment>
<comment type="catalytic activity">
    <reaction evidence="11 12">
        <text>sulfate + ATP + H(+) = adenosine 5'-phosphosulfate + diphosphate</text>
        <dbReference type="Rhea" id="RHEA:18133"/>
        <dbReference type="ChEBI" id="CHEBI:15378"/>
        <dbReference type="ChEBI" id="CHEBI:16189"/>
        <dbReference type="ChEBI" id="CHEBI:30616"/>
        <dbReference type="ChEBI" id="CHEBI:33019"/>
        <dbReference type="ChEBI" id="CHEBI:58243"/>
        <dbReference type="EC" id="2.7.7.4"/>
    </reaction>
</comment>
<dbReference type="InterPro" id="IPR044139">
    <property type="entry name" value="CysN_NoDQ_III"/>
</dbReference>
<comment type="subunit">
    <text evidence="12">Heterodimer composed of CysD, the smaller subunit, and CysN.</text>
</comment>
<keyword evidence="16" id="KW-1185">Reference proteome</keyword>
<evidence type="ECO:0000256" key="10">
    <source>
        <dbReference type="ARBA" id="ARBA00023268"/>
    </source>
</evidence>
<comment type="function">
    <text evidence="12">With CysD forms the ATP sulfurylase (ATPS) that catalyzes the adenylation of sulfate producing adenosine 5'-phosphosulfate (APS) and diphosphate, the first enzymatic step in sulfur assimilation pathway. APS synthesis involves the formation of a high-energy phosphoric-sulfuric acid anhydride bond driven by GTP hydrolysis by CysN coupled to ATP hydrolysis by CysD.</text>
</comment>
<dbReference type="Pfam" id="PF22594">
    <property type="entry name" value="GTP-eEF1A_C"/>
    <property type="match status" value="1"/>
</dbReference>
<feature type="binding site" evidence="12">
    <location>
        <begin position="110"/>
        <end position="114"/>
    </location>
    <ligand>
        <name>GTP</name>
        <dbReference type="ChEBI" id="CHEBI:37565"/>
    </ligand>
</feature>
<dbReference type="EC" id="2.7.7.4" evidence="12"/>
<evidence type="ECO:0000256" key="4">
    <source>
        <dbReference type="ARBA" id="ARBA00007237"/>
    </source>
</evidence>
<evidence type="ECO:0000256" key="1">
    <source>
        <dbReference type="ARBA" id="ARBA00001823"/>
    </source>
</evidence>
<evidence type="ECO:0000259" key="14">
    <source>
        <dbReference type="PROSITE" id="PS51722"/>
    </source>
</evidence>
<keyword evidence="6 12" id="KW-0548">Nucleotidyltransferase</keyword>
<dbReference type="CDD" id="cd04166">
    <property type="entry name" value="CysN_ATPS"/>
    <property type="match status" value="1"/>
</dbReference>
<dbReference type="EMBL" id="FXUL01000008">
    <property type="protein sequence ID" value="SMP61999.1"/>
    <property type="molecule type" value="Genomic_DNA"/>
</dbReference>
<dbReference type="InterPro" id="IPR011779">
    <property type="entry name" value="SO4_adenylTrfase_lsu"/>
</dbReference>
<keyword evidence="13" id="KW-0597">Phosphoprotein</keyword>
<sequence length="640" mass="69837">MNKRMDAVQGAAEAPEASAHGGGLLRFITCGSVDDGKSTLLGRLLYDASTLKEDQLAVLAADSSRIGTQGSRLDFALLVDGLAAEREQGITIDVAYRFFATKRRTFIAADTPGHEQYTRNMITGASTADAAVVLIDATKGMLKQTRRHSFLVSLVGIRNIVLAVNKMDLAGYSHELFRDIASQYAGFAAHLGFDSLAAIPLSALDGDNVHTRSASMHWYQGPTLLDWLETVPVHDERLRMLPLRFPVQWVNRPSPDFRGFAGTVASGCMRPGDRVRIQPSGAETFIKRIVRKGGDMPAAFAGDAVTVVLGDEVDVSRGDFLSALDAPATVADQFEARVVWMSDDPLYPSRPYWLKSGRRTVNARVTRIKHRIDINTMASVPATRLELNAVGLCNIGTDQPLSFDPYEENAATGCFILIDRLTNATVGAGMISFGLGRAQHVHPQRFTVDKAARAALNAQKPCLLWFTGLSGSGKSTIANLLEQRLHHEGYRTYLLDGDNLRGGLNRDLGFTEADRIENVRRVAEVGRMMVDAGLIVITTLISPFRADRDAARGRFSPGEFYEVYIDTPLEVCEARDPKGLYKKARAGQIRNFTGLDSPYVAPESPDIRVGMQDASVEDAVERLYAFVVGRQTASDNAAAK</sequence>
<dbReference type="PROSITE" id="PS00301">
    <property type="entry name" value="G_TR_1"/>
    <property type="match status" value="1"/>
</dbReference>
<comment type="similarity">
    <text evidence="4">In the N-terminal section; belongs to the TRAFAC class translation factor GTPase superfamily. Classic translation factor GTPase family. CysN/NodQ subfamily.</text>
</comment>
<comment type="caution">
    <text evidence="15">The sequence shown here is derived from an EMBL/GenBank/DDBJ whole genome shotgun (WGS) entry which is preliminary data.</text>
</comment>
<dbReference type="NCBIfam" id="TIGR02034">
    <property type="entry name" value="CysN"/>
    <property type="match status" value="1"/>
</dbReference>
<dbReference type="InterPro" id="IPR050100">
    <property type="entry name" value="TRAFAC_GTPase_members"/>
</dbReference>
<keyword evidence="5 12" id="KW-0808">Transferase</keyword>
<evidence type="ECO:0000256" key="6">
    <source>
        <dbReference type="ARBA" id="ARBA00022695"/>
    </source>
</evidence>
<dbReference type="NCBIfam" id="NF003478">
    <property type="entry name" value="PRK05124.1"/>
    <property type="match status" value="1"/>
</dbReference>
<evidence type="ECO:0000256" key="13">
    <source>
        <dbReference type="HAMAP-Rule" id="MF_00065"/>
    </source>
</evidence>
<feature type="domain" description="Tr-type G" evidence="14">
    <location>
        <begin position="22"/>
        <end position="239"/>
    </location>
</feature>
<protein>
    <recommendedName>
        <fullName evidence="12 13">Multifunctional fusion protein</fullName>
    </recommendedName>
    <domain>
        <recommendedName>
            <fullName evidence="12">Sulfate adenylyltransferase subunit 1</fullName>
            <ecNumber evidence="12">2.7.7.4</ecNumber>
        </recommendedName>
        <alternativeName>
            <fullName evidence="12">ATP-sulfurylase large subunit</fullName>
        </alternativeName>
        <alternativeName>
            <fullName evidence="12">Sulfate adenylate transferase</fullName>
            <shortName evidence="12">SAT</shortName>
        </alternativeName>
    </domain>
    <domain>
        <recommendedName>
            <fullName evidence="13">Adenylyl-sulfate kinase</fullName>
            <ecNumber evidence="13">2.7.1.25</ecNumber>
        </recommendedName>
        <alternativeName>
            <fullName evidence="13">APS kinase</fullName>
        </alternativeName>
        <alternativeName>
            <fullName evidence="13">ATP adenosine-5'-phosphosulfate 3'-phosphotransferase</fullName>
        </alternativeName>
        <alternativeName>
            <fullName evidence="13">Adenosine-5'-phosphosulfate kinase</fullName>
        </alternativeName>
    </domain>
</protein>
<dbReference type="InterPro" id="IPR041757">
    <property type="entry name" value="CysN_GTP-bd"/>
</dbReference>
<comment type="similarity">
    <text evidence="12">Belongs to the TRAFAC class translation factor GTPase superfamily. Classic translation factor GTPase family. CysN/NodQ subfamily.</text>
</comment>
<keyword evidence="9 12" id="KW-0342">GTP-binding</keyword>
<dbReference type="InterPro" id="IPR009000">
    <property type="entry name" value="Transl_B-barrel_sf"/>
</dbReference>
<evidence type="ECO:0000256" key="8">
    <source>
        <dbReference type="ARBA" id="ARBA00022840"/>
    </source>
</evidence>
<dbReference type="InterPro" id="IPR027417">
    <property type="entry name" value="P-loop_NTPase"/>
</dbReference>
<comment type="function">
    <text evidence="2">APS kinase catalyzes the synthesis of activated sulfate.</text>
</comment>
<dbReference type="GO" id="GO:0016301">
    <property type="term" value="F:kinase activity"/>
    <property type="evidence" value="ECO:0007669"/>
    <property type="project" value="UniProtKB-KW"/>
</dbReference>
<dbReference type="CDD" id="cd02027">
    <property type="entry name" value="APSK"/>
    <property type="match status" value="1"/>
</dbReference>
<evidence type="ECO:0000256" key="12">
    <source>
        <dbReference type="HAMAP-Rule" id="MF_00062"/>
    </source>
</evidence>
<evidence type="ECO:0000256" key="9">
    <source>
        <dbReference type="ARBA" id="ARBA00023134"/>
    </source>
</evidence>
<dbReference type="NCBIfam" id="TIGR00455">
    <property type="entry name" value="apsK"/>
    <property type="match status" value="1"/>
</dbReference>
<feature type="binding site" evidence="12">
    <location>
        <begin position="31"/>
        <end position="38"/>
    </location>
    <ligand>
        <name>GTP</name>
        <dbReference type="ChEBI" id="CHEBI:37565"/>
    </ligand>
</feature>
<dbReference type="HAMAP" id="MF_00062">
    <property type="entry name" value="Sulf_adenylyltr_sub1"/>
    <property type="match status" value="1"/>
</dbReference>
<feature type="binding site" evidence="12">
    <location>
        <begin position="165"/>
        <end position="168"/>
    </location>
    <ligand>
        <name>GTP</name>
        <dbReference type="ChEBI" id="CHEBI:37565"/>
    </ligand>
</feature>
<dbReference type="EC" id="2.7.1.25" evidence="13"/>
<dbReference type="InterPro" id="IPR054696">
    <property type="entry name" value="GTP-eEF1A_C"/>
</dbReference>
<dbReference type="Pfam" id="PF00009">
    <property type="entry name" value="GTP_EFTU"/>
    <property type="match status" value="1"/>
</dbReference>
<dbReference type="Gene3D" id="2.40.30.10">
    <property type="entry name" value="Translation factors"/>
    <property type="match status" value="2"/>
</dbReference>
<dbReference type="CDD" id="cd04095">
    <property type="entry name" value="CysN_NoDQ_III"/>
    <property type="match status" value="1"/>
</dbReference>
<feature type="active site" description="Phosphoserine intermediate" evidence="13">
    <location>
        <position position="542"/>
    </location>
</feature>
<dbReference type="SUPFAM" id="SSF50447">
    <property type="entry name" value="Translation proteins"/>
    <property type="match status" value="1"/>
</dbReference>
<dbReference type="InterPro" id="IPR000795">
    <property type="entry name" value="T_Tr_GTP-bd_dom"/>
</dbReference>
<dbReference type="InterPro" id="IPR002891">
    <property type="entry name" value="APS"/>
</dbReference>
<feature type="binding site" evidence="13">
    <location>
        <begin position="468"/>
        <end position="475"/>
    </location>
    <ligand>
        <name>ATP</name>
        <dbReference type="ChEBI" id="CHEBI:30616"/>
    </ligand>
</feature>
<reference evidence="15 16" key="1">
    <citation type="submission" date="2017-05" db="EMBL/GenBank/DDBJ databases">
        <authorList>
            <person name="Varghese N."/>
            <person name="Submissions S."/>
        </authorList>
    </citation>
    <scope>NUCLEOTIDE SEQUENCE [LARGE SCALE GENOMIC DNA]</scope>
    <source>
        <strain evidence="15 16">DSM 26001</strain>
    </source>
</reference>
<keyword evidence="7 12" id="KW-0547">Nucleotide-binding</keyword>